<evidence type="ECO:0000313" key="1">
    <source>
        <dbReference type="EMBL" id="MBJ6727920.1"/>
    </source>
</evidence>
<keyword evidence="2" id="KW-1185">Reference proteome</keyword>
<proteinExistence type="predicted"/>
<accession>A0A8J7M373</accession>
<organism evidence="1 2">
    <name type="scientific">Geomesophilobacter sediminis</name>
    <dbReference type="NCBI Taxonomy" id="2798584"/>
    <lineage>
        <taxon>Bacteria</taxon>
        <taxon>Pseudomonadati</taxon>
        <taxon>Thermodesulfobacteriota</taxon>
        <taxon>Desulfuromonadia</taxon>
        <taxon>Geobacterales</taxon>
        <taxon>Geobacteraceae</taxon>
        <taxon>Geomesophilobacter</taxon>
    </lineage>
</organism>
<dbReference type="RefSeq" id="WP_199387060.1">
    <property type="nucleotide sequence ID" value="NZ_JAEMHM010000033.1"/>
</dbReference>
<dbReference type="AlphaFoldDB" id="A0A8J7M373"/>
<dbReference type="SUPFAM" id="SSF56935">
    <property type="entry name" value="Porins"/>
    <property type="match status" value="1"/>
</dbReference>
<gene>
    <name evidence="1" type="ORF">JFN93_24695</name>
</gene>
<sequence length="414" mass="45590">MISASSDTIFRLRETRDRDLYPLYEYLHLSTVQQVTGGVVSFNMGGWGRVDLADRTTEDHTNGDLQYGYLSYRGDRNNLVANLGRVWVTEGVASERIDGAYWRSDLAAGFMASAFAGRPVVTEPNALAGGDVIYGGRIAHSLPGLYTIGVSAVKTSQVDDGADVLEREGIDVWLHPVKQVDITGISSYSSRTSGWMENTYHLSLAPLHDFRVSADLSAINYRHYLDGVTTPALSVNNALNFGAGTSAAGANNGILNPNEELFMLGASVGYTLRKNLDLVADYRHFDYKVQGDAHYFGANLTYTPGTYSAGLQIHRMDGGAERLSYDEFRIWASRRWGKVDVTVDLFDVLYDHDINDVSNSFSISGAVGYQFSPRLRATADVEYMRGPDYENQLQGLIKLTYAFDVKAGTEGRAK</sequence>
<protein>
    <submittedName>
        <fullName evidence="1">Uncharacterized protein</fullName>
    </submittedName>
</protein>
<name>A0A8J7M373_9BACT</name>
<evidence type="ECO:0000313" key="2">
    <source>
        <dbReference type="Proteomes" id="UP000636888"/>
    </source>
</evidence>
<dbReference type="EMBL" id="JAEMHM010000033">
    <property type="protein sequence ID" value="MBJ6727920.1"/>
    <property type="molecule type" value="Genomic_DNA"/>
</dbReference>
<comment type="caution">
    <text evidence="1">The sequence shown here is derived from an EMBL/GenBank/DDBJ whole genome shotgun (WGS) entry which is preliminary data.</text>
</comment>
<reference evidence="1" key="1">
    <citation type="submission" date="2020-12" db="EMBL/GenBank/DDBJ databases">
        <title>Geomonas sp. Red875, isolated from river sediment.</title>
        <authorList>
            <person name="Xu Z."/>
            <person name="Zhang Z."/>
            <person name="Masuda Y."/>
            <person name="Itoh H."/>
            <person name="Senoo K."/>
        </authorList>
    </citation>
    <scope>NUCLEOTIDE SEQUENCE</scope>
    <source>
        <strain evidence="1">Red875</strain>
    </source>
</reference>
<dbReference type="Proteomes" id="UP000636888">
    <property type="component" value="Unassembled WGS sequence"/>
</dbReference>